<feature type="region of interest" description="Disordered" evidence="1">
    <location>
        <begin position="132"/>
        <end position="234"/>
    </location>
</feature>
<protein>
    <submittedName>
        <fullName evidence="2">Uncharacterized protein</fullName>
    </submittedName>
</protein>
<dbReference type="Proteomes" id="UP001358417">
    <property type="component" value="Unassembled WGS sequence"/>
</dbReference>
<evidence type="ECO:0000313" key="3">
    <source>
        <dbReference type="Proteomes" id="UP001358417"/>
    </source>
</evidence>
<dbReference type="EMBL" id="JAVRRD010000006">
    <property type="protein sequence ID" value="KAK5057886.1"/>
    <property type="molecule type" value="Genomic_DNA"/>
</dbReference>
<accession>A0AAV9NKX9</accession>
<dbReference type="RefSeq" id="XP_064709004.1">
    <property type="nucleotide sequence ID" value="XM_064855415.1"/>
</dbReference>
<feature type="compositionally biased region" description="Low complexity" evidence="1">
    <location>
        <begin position="151"/>
        <end position="174"/>
    </location>
</feature>
<dbReference type="GeneID" id="89980037"/>
<comment type="caution">
    <text evidence="2">The sequence shown here is derived from an EMBL/GenBank/DDBJ whole genome shotgun (WGS) entry which is preliminary data.</text>
</comment>
<gene>
    <name evidence="2" type="ORF">LTR84_011887</name>
</gene>
<proteinExistence type="predicted"/>
<dbReference type="AlphaFoldDB" id="A0AAV9NKX9"/>
<evidence type="ECO:0000256" key="1">
    <source>
        <dbReference type="SAM" id="MobiDB-lite"/>
    </source>
</evidence>
<organism evidence="2 3">
    <name type="scientific">Exophiala bonariae</name>
    <dbReference type="NCBI Taxonomy" id="1690606"/>
    <lineage>
        <taxon>Eukaryota</taxon>
        <taxon>Fungi</taxon>
        <taxon>Dikarya</taxon>
        <taxon>Ascomycota</taxon>
        <taxon>Pezizomycotina</taxon>
        <taxon>Eurotiomycetes</taxon>
        <taxon>Chaetothyriomycetidae</taxon>
        <taxon>Chaetothyriales</taxon>
        <taxon>Herpotrichiellaceae</taxon>
        <taxon>Exophiala</taxon>
    </lineage>
</organism>
<evidence type="ECO:0000313" key="2">
    <source>
        <dbReference type="EMBL" id="KAK5057886.1"/>
    </source>
</evidence>
<feature type="region of interest" description="Disordered" evidence="1">
    <location>
        <begin position="255"/>
        <end position="279"/>
    </location>
</feature>
<sequence length="292" mass="31577">MPTILTAQGWVKVAESPTKRRTVAIDPAENLKGPLAYFSCKRTPPKVFPGVLHLPTGGKGTGAVKGPREAFPYDLNASPEKLRAQGRLKHNSQIDKVKIGGKNRTVSAPMPVMHMDDCDDAHAYYSDEDGAAEAGAVVPPPRSSRRRESPVRSSSPSPSSAAIAAARAATNNPRSSRHTDDDSKPHSRHHHHKSRHHHHHDDASSVSSRSTASSTSSYHSHHSHERARPVQAAPQPIIMYATAPPPMPSSYYNNPYDSGPRHAHARAPPSTGGSSARSMSYSWYNATTPLNL</sequence>
<reference evidence="2 3" key="1">
    <citation type="submission" date="2023-08" db="EMBL/GenBank/DDBJ databases">
        <title>Black Yeasts Isolated from many extreme environments.</title>
        <authorList>
            <person name="Coleine C."/>
            <person name="Stajich J.E."/>
            <person name="Selbmann L."/>
        </authorList>
    </citation>
    <scope>NUCLEOTIDE SEQUENCE [LARGE SCALE GENOMIC DNA]</scope>
    <source>
        <strain evidence="2 3">CCFEE 5792</strain>
    </source>
</reference>
<name>A0AAV9NKX9_9EURO</name>
<keyword evidence="3" id="KW-1185">Reference proteome</keyword>
<feature type="compositionally biased region" description="Basic residues" evidence="1">
    <location>
        <begin position="186"/>
        <end position="199"/>
    </location>
</feature>
<feature type="compositionally biased region" description="Low complexity" evidence="1">
    <location>
        <begin position="204"/>
        <end position="218"/>
    </location>
</feature>